<evidence type="ECO:0000256" key="1">
    <source>
        <dbReference type="ARBA" id="ARBA00004571"/>
    </source>
</evidence>
<dbReference type="GO" id="GO:0004180">
    <property type="term" value="F:carboxypeptidase activity"/>
    <property type="evidence" value="ECO:0007669"/>
    <property type="project" value="UniProtKB-KW"/>
</dbReference>
<dbReference type="PROSITE" id="PS52016">
    <property type="entry name" value="TONB_DEPENDENT_REC_3"/>
    <property type="match status" value="1"/>
</dbReference>
<dbReference type="PANTHER" id="PTHR30069">
    <property type="entry name" value="TONB-DEPENDENT OUTER MEMBRANE RECEPTOR"/>
    <property type="match status" value="1"/>
</dbReference>
<evidence type="ECO:0000313" key="11">
    <source>
        <dbReference type="Proteomes" id="UP000656244"/>
    </source>
</evidence>
<keyword evidence="2 7" id="KW-0813">Transport</keyword>
<evidence type="ECO:0000256" key="2">
    <source>
        <dbReference type="ARBA" id="ARBA00022448"/>
    </source>
</evidence>
<dbReference type="Pfam" id="PF07715">
    <property type="entry name" value="Plug"/>
    <property type="match status" value="1"/>
</dbReference>
<keyword evidence="10" id="KW-0121">Carboxypeptidase</keyword>
<keyword evidence="4 7" id="KW-0812">Transmembrane</keyword>
<evidence type="ECO:0000256" key="7">
    <source>
        <dbReference type="PROSITE-ProRule" id="PRU01360"/>
    </source>
</evidence>
<sequence length="757" mass="85325">MLKNILTVLLLAVGLCTYAHELNGTVISAENEKPLQGVGVYNKNTGAYTYTNVSGYFELDDISVGDVVYFYQLGFENYELTIDESHLDSTINIILEISSASLDQVLIVSKVNVLSSFVNVDLKTTPVKTSQEILRKIPGLFIGQHAGGGKAEQIFLRGFDIDHGTDIAIDVDGMPVNMVSHAHGQGYADMHFIIPETIENLDFGKGSYYADKGNFNTAGYVDIVTKKKIDKNVISVEAGQFNTVRAMSMLKIWDGENSNAYVASELNLTDGVFDSPQNFNRLNIMGRYNYNNFKDQEFNLSLSHFQSKWDASGQIPQRAVDSGLIGRFGAIDDTEGGNTSRTNIWMNHIKHFDEHTSLTSSAYVSQYDFELFSNFTFLLEDPVNGDQIRQYEDRTIIGAKSVYEKSFHLADHEKQLKYRVGVGFRYDDVNDNQLSRTRNRQELLERLAYGNVDEANGFAFADLNYKCNKWTLNPGVRVDYFNFGYENLLMPTYDSRSENDVIVSPKFNAIYSPNEKLQLFAKTGLGYHSNDSRLVVATREEIQTQNPDLTITDIETLPSAFSVDLGTVWKPTSKLVVNAAFWSLWLEQEFVYVGDAGIVEPSGKTRRLGIDFGLRYQIADWLYFNTDVNYAHARSTEEPDGQDYIPLAPDLTSAGGFSFKELGKFSGSINYRYIKDRPANEDNSIVAEGYFVTDFNINYSCKNWTFGLIVENLFDVDWNETQFATESRLMGEADSVEEIHFTPGAPFFLRGKVSVRF</sequence>
<dbReference type="SUPFAM" id="SSF56935">
    <property type="entry name" value="Porins"/>
    <property type="match status" value="1"/>
</dbReference>
<reference evidence="10" key="1">
    <citation type="submission" date="2020-08" db="EMBL/GenBank/DDBJ databases">
        <title>Hyunsoonleella sp. strain SJ7 genome sequencing and assembly.</title>
        <authorList>
            <person name="Kim I."/>
        </authorList>
    </citation>
    <scope>NUCLEOTIDE SEQUENCE</scope>
    <source>
        <strain evidence="10">SJ7</strain>
    </source>
</reference>
<evidence type="ECO:0000313" key="10">
    <source>
        <dbReference type="EMBL" id="MBC3759104.1"/>
    </source>
</evidence>
<feature type="signal peptide" evidence="8">
    <location>
        <begin position="1"/>
        <end position="19"/>
    </location>
</feature>
<dbReference type="GO" id="GO:0015344">
    <property type="term" value="F:siderophore uptake transmembrane transporter activity"/>
    <property type="evidence" value="ECO:0007669"/>
    <property type="project" value="TreeGrafter"/>
</dbReference>
<evidence type="ECO:0000256" key="8">
    <source>
        <dbReference type="SAM" id="SignalP"/>
    </source>
</evidence>
<dbReference type="InterPro" id="IPR037066">
    <property type="entry name" value="Plug_dom_sf"/>
</dbReference>
<evidence type="ECO:0000259" key="9">
    <source>
        <dbReference type="Pfam" id="PF07715"/>
    </source>
</evidence>
<keyword evidence="3 7" id="KW-1134">Transmembrane beta strand</keyword>
<dbReference type="Gene3D" id="2.170.130.10">
    <property type="entry name" value="TonB-dependent receptor, plug domain"/>
    <property type="match status" value="1"/>
</dbReference>
<dbReference type="SUPFAM" id="SSF49464">
    <property type="entry name" value="Carboxypeptidase regulatory domain-like"/>
    <property type="match status" value="1"/>
</dbReference>
<dbReference type="InterPro" id="IPR008969">
    <property type="entry name" value="CarboxyPept-like_regulatory"/>
</dbReference>
<dbReference type="InterPro" id="IPR036942">
    <property type="entry name" value="Beta-barrel_TonB_sf"/>
</dbReference>
<evidence type="ECO:0000256" key="4">
    <source>
        <dbReference type="ARBA" id="ARBA00022692"/>
    </source>
</evidence>
<dbReference type="Proteomes" id="UP000656244">
    <property type="component" value="Unassembled WGS sequence"/>
</dbReference>
<keyword evidence="11" id="KW-1185">Reference proteome</keyword>
<keyword evidence="10" id="KW-0645">Protease</keyword>
<evidence type="ECO:0000256" key="5">
    <source>
        <dbReference type="ARBA" id="ARBA00023136"/>
    </source>
</evidence>
<evidence type="ECO:0000256" key="6">
    <source>
        <dbReference type="ARBA" id="ARBA00023237"/>
    </source>
</evidence>
<comment type="subcellular location">
    <subcellularLocation>
        <location evidence="1 7">Cell outer membrane</location>
        <topology evidence="1 7">Multi-pass membrane protein</topology>
    </subcellularLocation>
</comment>
<dbReference type="EMBL" id="JACNMF010000004">
    <property type="protein sequence ID" value="MBC3759104.1"/>
    <property type="molecule type" value="Genomic_DNA"/>
</dbReference>
<proteinExistence type="inferred from homology"/>
<dbReference type="Gene3D" id="2.40.170.20">
    <property type="entry name" value="TonB-dependent receptor, beta-barrel domain"/>
    <property type="match status" value="1"/>
</dbReference>
<keyword evidence="10" id="KW-0378">Hydrolase</keyword>
<dbReference type="AlphaFoldDB" id="A0A923HCU6"/>
<organism evidence="10 11">
    <name type="scientific">Hyunsoonleella aquatilis</name>
    <dbReference type="NCBI Taxonomy" id="2762758"/>
    <lineage>
        <taxon>Bacteria</taxon>
        <taxon>Pseudomonadati</taxon>
        <taxon>Bacteroidota</taxon>
        <taxon>Flavobacteriia</taxon>
        <taxon>Flavobacteriales</taxon>
        <taxon>Flavobacteriaceae</taxon>
    </lineage>
</organism>
<dbReference type="InterPro" id="IPR012910">
    <property type="entry name" value="Plug_dom"/>
</dbReference>
<dbReference type="GO" id="GO:0009279">
    <property type="term" value="C:cell outer membrane"/>
    <property type="evidence" value="ECO:0007669"/>
    <property type="project" value="UniProtKB-SubCell"/>
</dbReference>
<keyword evidence="8" id="KW-0732">Signal</keyword>
<gene>
    <name evidence="10" type="ORF">H7U19_11850</name>
</gene>
<feature type="chain" id="PRO_5037093227" evidence="8">
    <location>
        <begin position="20"/>
        <end position="757"/>
    </location>
</feature>
<dbReference type="InterPro" id="IPR039426">
    <property type="entry name" value="TonB-dep_rcpt-like"/>
</dbReference>
<comment type="similarity">
    <text evidence="7">Belongs to the TonB-dependent receptor family.</text>
</comment>
<dbReference type="PANTHER" id="PTHR30069:SF36">
    <property type="entry name" value="BLL6948 PROTEIN"/>
    <property type="match status" value="1"/>
</dbReference>
<keyword evidence="5 7" id="KW-0472">Membrane</keyword>
<evidence type="ECO:0000256" key="3">
    <source>
        <dbReference type="ARBA" id="ARBA00022452"/>
    </source>
</evidence>
<name>A0A923HCU6_9FLAO</name>
<dbReference type="GO" id="GO:0044718">
    <property type="term" value="P:siderophore transmembrane transport"/>
    <property type="evidence" value="ECO:0007669"/>
    <property type="project" value="TreeGrafter"/>
</dbReference>
<dbReference type="RefSeq" id="WP_186562658.1">
    <property type="nucleotide sequence ID" value="NZ_JACNMF010000004.1"/>
</dbReference>
<protein>
    <submittedName>
        <fullName evidence="10">Carboxypeptidase-like regulatory domain-containing protein</fullName>
    </submittedName>
</protein>
<comment type="caution">
    <text evidence="10">The sequence shown here is derived from an EMBL/GenBank/DDBJ whole genome shotgun (WGS) entry which is preliminary data.</text>
</comment>
<accession>A0A923HCU6</accession>
<feature type="domain" description="TonB-dependent receptor plug" evidence="9">
    <location>
        <begin position="121"/>
        <end position="219"/>
    </location>
</feature>
<dbReference type="Pfam" id="PF13715">
    <property type="entry name" value="CarbopepD_reg_2"/>
    <property type="match status" value="1"/>
</dbReference>
<keyword evidence="6 7" id="KW-0998">Cell outer membrane</keyword>